<dbReference type="PANTHER" id="PTHR43436">
    <property type="entry name" value="ARAC-FAMILY TRANSCRIPTIONAL REGULATOR"/>
    <property type="match status" value="1"/>
</dbReference>
<protein>
    <submittedName>
        <fullName evidence="5">AraC family transcriptional regulator</fullName>
    </submittedName>
</protein>
<dbReference type="PROSITE" id="PS00041">
    <property type="entry name" value="HTH_ARAC_FAMILY_1"/>
    <property type="match status" value="1"/>
</dbReference>
<proteinExistence type="predicted"/>
<dbReference type="PRINTS" id="PR00032">
    <property type="entry name" value="HTHARAC"/>
</dbReference>
<organism evidence="5 6">
    <name type="scientific">Moraxella nasicaprae</name>
    <dbReference type="NCBI Taxonomy" id="2904122"/>
    <lineage>
        <taxon>Bacteria</taxon>
        <taxon>Pseudomonadati</taxon>
        <taxon>Pseudomonadota</taxon>
        <taxon>Gammaproteobacteria</taxon>
        <taxon>Moraxellales</taxon>
        <taxon>Moraxellaceae</taxon>
        <taxon>Moraxella</taxon>
    </lineage>
</organism>
<evidence type="ECO:0000313" key="5">
    <source>
        <dbReference type="EMBL" id="UXZ05282.1"/>
    </source>
</evidence>
<dbReference type="Pfam" id="PF06719">
    <property type="entry name" value="AraC_N"/>
    <property type="match status" value="1"/>
</dbReference>
<dbReference type="PROSITE" id="PS01124">
    <property type="entry name" value="HTH_ARAC_FAMILY_2"/>
    <property type="match status" value="1"/>
</dbReference>
<dbReference type="InterPro" id="IPR020449">
    <property type="entry name" value="Tscrpt_reg_AraC-type_HTH"/>
</dbReference>
<dbReference type="InterPro" id="IPR018062">
    <property type="entry name" value="HTH_AraC-typ_CS"/>
</dbReference>
<feature type="domain" description="HTH araC/xylS-type" evidence="4">
    <location>
        <begin position="195"/>
        <end position="291"/>
    </location>
</feature>
<dbReference type="PANTHER" id="PTHR43436:SF1">
    <property type="entry name" value="TRANSCRIPTIONAL REGULATORY PROTEIN"/>
    <property type="match status" value="1"/>
</dbReference>
<dbReference type="Proteomes" id="UP001063782">
    <property type="component" value="Chromosome"/>
</dbReference>
<evidence type="ECO:0000259" key="4">
    <source>
        <dbReference type="PROSITE" id="PS01124"/>
    </source>
</evidence>
<evidence type="ECO:0000256" key="1">
    <source>
        <dbReference type="ARBA" id="ARBA00023015"/>
    </source>
</evidence>
<evidence type="ECO:0000256" key="3">
    <source>
        <dbReference type="ARBA" id="ARBA00023163"/>
    </source>
</evidence>
<evidence type="ECO:0000256" key="2">
    <source>
        <dbReference type="ARBA" id="ARBA00023125"/>
    </source>
</evidence>
<dbReference type="InterPro" id="IPR009594">
    <property type="entry name" value="Tscrpt_reg_HTH_AraC_N"/>
</dbReference>
<evidence type="ECO:0000313" key="6">
    <source>
        <dbReference type="Proteomes" id="UP001063782"/>
    </source>
</evidence>
<sequence>MPQEKLLQKVLDFYQKNTPKDTNSMLETPIADFGIFVRHQNEQNHYALQQAGFVLILQNHKIVQIGTDRQFIQQAGQYACYSVAMPIVSDYFATPNLPYVDVRMYLDLVLLRQVAQELKENGFEFGQMNGENVANAGNELMQLFVLLLDLFDKPKDIAILAPPLKKMIYYYLLTGKQGAMLYEMVNQNSHLNKITQAVDWLKQHYNEPFDVHHLASRLGMSSSGFYAYFREFVGTSPLQYQKSLRLFEAKRLILIKKKNLSQIAYEVGYESVSQFSREYKRQFGVSPSLDK</sequence>
<dbReference type="Gene3D" id="1.10.10.60">
    <property type="entry name" value="Homeodomain-like"/>
    <property type="match status" value="1"/>
</dbReference>
<keyword evidence="2" id="KW-0238">DNA-binding</keyword>
<dbReference type="SMART" id="SM00342">
    <property type="entry name" value="HTH_ARAC"/>
    <property type="match status" value="1"/>
</dbReference>
<dbReference type="Pfam" id="PF12833">
    <property type="entry name" value="HTH_18"/>
    <property type="match status" value="1"/>
</dbReference>
<keyword evidence="1" id="KW-0805">Transcription regulation</keyword>
<dbReference type="EMBL" id="CP089977">
    <property type="protein sequence ID" value="UXZ05282.1"/>
    <property type="molecule type" value="Genomic_DNA"/>
</dbReference>
<keyword evidence="6" id="KW-1185">Reference proteome</keyword>
<gene>
    <name evidence="5" type="ORF">LU297_02185</name>
</gene>
<dbReference type="SUPFAM" id="SSF46689">
    <property type="entry name" value="Homeodomain-like"/>
    <property type="match status" value="2"/>
</dbReference>
<name>A0ABY6F5P5_9GAMM</name>
<keyword evidence="3" id="KW-0804">Transcription</keyword>
<dbReference type="InterPro" id="IPR018060">
    <property type="entry name" value="HTH_AraC"/>
</dbReference>
<accession>A0ABY6F5P5</accession>
<reference evidence="5" key="1">
    <citation type="submission" date="2021-12" db="EMBL/GenBank/DDBJ databases">
        <title>taxonomy of Moraxella sp. ZY201224.</title>
        <authorList>
            <person name="Li F."/>
        </authorList>
    </citation>
    <scope>NUCLEOTIDE SEQUENCE</scope>
    <source>
        <strain evidence="5">ZY201224</strain>
    </source>
</reference>
<dbReference type="InterPro" id="IPR009057">
    <property type="entry name" value="Homeodomain-like_sf"/>
</dbReference>
<dbReference type="RefSeq" id="WP_263076783.1">
    <property type="nucleotide sequence ID" value="NZ_CP089977.1"/>
</dbReference>